<evidence type="ECO:0000256" key="9">
    <source>
        <dbReference type="ARBA" id="ARBA00031636"/>
    </source>
</evidence>
<organism evidence="11 12">
    <name type="scientific">Boseongicola aestuarii</name>
    <dbReference type="NCBI Taxonomy" id="1470561"/>
    <lineage>
        <taxon>Bacteria</taxon>
        <taxon>Pseudomonadati</taxon>
        <taxon>Pseudomonadota</taxon>
        <taxon>Alphaproteobacteria</taxon>
        <taxon>Rhodobacterales</taxon>
        <taxon>Paracoccaceae</taxon>
        <taxon>Boseongicola</taxon>
    </lineage>
</organism>
<keyword evidence="2" id="KW-0813">Transport</keyword>
<feature type="transmembrane region" description="Helical" evidence="10">
    <location>
        <begin position="24"/>
        <end position="52"/>
    </location>
</feature>
<dbReference type="Pfam" id="PF01554">
    <property type="entry name" value="MatE"/>
    <property type="match status" value="2"/>
</dbReference>
<feature type="transmembrane region" description="Helical" evidence="10">
    <location>
        <begin position="173"/>
        <end position="195"/>
    </location>
</feature>
<keyword evidence="7" id="KW-0406">Ion transport</keyword>
<feature type="transmembrane region" description="Helical" evidence="10">
    <location>
        <begin position="291"/>
        <end position="315"/>
    </location>
</feature>
<proteinExistence type="predicted"/>
<feature type="transmembrane region" description="Helical" evidence="10">
    <location>
        <begin position="73"/>
        <end position="100"/>
    </location>
</feature>
<keyword evidence="12" id="KW-1185">Reference proteome</keyword>
<dbReference type="PIRSF" id="PIRSF006603">
    <property type="entry name" value="DinF"/>
    <property type="match status" value="1"/>
</dbReference>
<name>A0A238IYF0_9RHOB</name>
<protein>
    <recommendedName>
        <fullName evidence="9">Multidrug-efflux transporter</fullName>
    </recommendedName>
</protein>
<dbReference type="GO" id="GO:0006811">
    <property type="term" value="P:monoatomic ion transport"/>
    <property type="evidence" value="ECO:0007669"/>
    <property type="project" value="UniProtKB-KW"/>
</dbReference>
<feature type="transmembrane region" description="Helical" evidence="10">
    <location>
        <begin position="401"/>
        <end position="422"/>
    </location>
</feature>
<comment type="subcellular location">
    <subcellularLocation>
        <location evidence="1">Cell inner membrane</location>
        <topology evidence="1">Multi-pass membrane protein</topology>
    </subcellularLocation>
</comment>
<sequence>MVGSQLAQIAIQTTDVLMLGWYDVVALAAISLVSPIYFTIFIVGAGFAIGVMPMVASAAGTEDDRQVRRVTRMGLWLSIAYGLAVIPLCLFFEPFLLAIGQDEDISILGGQYMAYAGVGILPALIVMVMRSYLSALELTRIVLIATLATFVLNIFVNYALIFGNWGAPELGVIGAAIASVIGHLFGLCILVVYALKKTPQYTLFKNFRRPDWEAMSRVFHLGWPIGITLLSEVGLFAITSIMMGWIGTIALAAHGIALQIASITFMIHLGLSQAVTVRAGRAWGRSDAVTLRLACQAALVMSAIAVGVTMAVFLLLPETLIGAFIDPSDPDRLEILAVGTVLLALAALFQAVDAGQVMALGMLRGVQDTRVPMIMAAFSYWVVGVPCSYVLGFTLGLDGVGIWLGLSVGLAVAGVLLQMRFWTRHARI</sequence>
<keyword evidence="8 10" id="KW-0472">Membrane</keyword>
<dbReference type="EMBL" id="FXXQ01000004">
    <property type="protein sequence ID" value="SMX23426.1"/>
    <property type="molecule type" value="Genomic_DNA"/>
</dbReference>
<dbReference type="GO" id="GO:0005886">
    <property type="term" value="C:plasma membrane"/>
    <property type="evidence" value="ECO:0007669"/>
    <property type="project" value="UniProtKB-SubCell"/>
</dbReference>
<feature type="transmembrane region" description="Helical" evidence="10">
    <location>
        <begin position="335"/>
        <end position="352"/>
    </location>
</feature>
<keyword evidence="3" id="KW-0050">Antiport</keyword>
<evidence type="ECO:0000256" key="5">
    <source>
        <dbReference type="ARBA" id="ARBA00022692"/>
    </source>
</evidence>
<feature type="transmembrane region" description="Helical" evidence="10">
    <location>
        <begin position="249"/>
        <end position="271"/>
    </location>
</feature>
<dbReference type="InterPro" id="IPR050222">
    <property type="entry name" value="MATE_MdtK"/>
</dbReference>
<keyword evidence="5 10" id="KW-0812">Transmembrane</keyword>
<dbReference type="CDD" id="cd13131">
    <property type="entry name" value="MATE_NorM_like"/>
    <property type="match status" value="1"/>
</dbReference>
<dbReference type="Proteomes" id="UP000201838">
    <property type="component" value="Unassembled WGS sequence"/>
</dbReference>
<dbReference type="InterPro" id="IPR048279">
    <property type="entry name" value="MdtK-like"/>
</dbReference>
<accession>A0A238IYF0</accession>
<dbReference type="GO" id="GO:0015297">
    <property type="term" value="F:antiporter activity"/>
    <property type="evidence" value="ECO:0007669"/>
    <property type="project" value="UniProtKB-KW"/>
</dbReference>
<dbReference type="PANTHER" id="PTHR43298:SF2">
    <property type="entry name" value="FMN_FAD EXPORTER YEEO-RELATED"/>
    <property type="match status" value="1"/>
</dbReference>
<dbReference type="NCBIfam" id="TIGR00797">
    <property type="entry name" value="matE"/>
    <property type="match status" value="1"/>
</dbReference>
<evidence type="ECO:0000256" key="6">
    <source>
        <dbReference type="ARBA" id="ARBA00022989"/>
    </source>
</evidence>
<feature type="transmembrane region" description="Helical" evidence="10">
    <location>
        <begin position="218"/>
        <end position="243"/>
    </location>
</feature>
<feature type="transmembrane region" description="Helical" evidence="10">
    <location>
        <begin position="112"/>
        <end position="129"/>
    </location>
</feature>
<feature type="transmembrane region" description="Helical" evidence="10">
    <location>
        <begin position="141"/>
        <end position="161"/>
    </location>
</feature>
<evidence type="ECO:0000256" key="7">
    <source>
        <dbReference type="ARBA" id="ARBA00023065"/>
    </source>
</evidence>
<dbReference type="AlphaFoldDB" id="A0A238IYF0"/>
<keyword evidence="6 10" id="KW-1133">Transmembrane helix</keyword>
<keyword evidence="4" id="KW-1003">Cell membrane</keyword>
<dbReference type="GO" id="GO:0042910">
    <property type="term" value="F:xenobiotic transmembrane transporter activity"/>
    <property type="evidence" value="ECO:0007669"/>
    <property type="project" value="InterPro"/>
</dbReference>
<evidence type="ECO:0000256" key="10">
    <source>
        <dbReference type="SAM" id="Phobius"/>
    </source>
</evidence>
<evidence type="ECO:0000256" key="4">
    <source>
        <dbReference type="ARBA" id="ARBA00022475"/>
    </source>
</evidence>
<evidence type="ECO:0000256" key="3">
    <source>
        <dbReference type="ARBA" id="ARBA00022449"/>
    </source>
</evidence>
<dbReference type="InterPro" id="IPR002528">
    <property type="entry name" value="MATE_fam"/>
</dbReference>
<evidence type="ECO:0000256" key="1">
    <source>
        <dbReference type="ARBA" id="ARBA00004429"/>
    </source>
</evidence>
<dbReference type="PANTHER" id="PTHR43298">
    <property type="entry name" value="MULTIDRUG RESISTANCE PROTEIN NORM-RELATED"/>
    <property type="match status" value="1"/>
</dbReference>
<evidence type="ECO:0000313" key="11">
    <source>
        <dbReference type="EMBL" id="SMX23426.1"/>
    </source>
</evidence>
<feature type="transmembrane region" description="Helical" evidence="10">
    <location>
        <begin position="373"/>
        <end position="395"/>
    </location>
</feature>
<evidence type="ECO:0000256" key="8">
    <source>
        <dbReference type="ARBA" id="ARBA00023136"/>
    </source>
</evidence>
<evidence type="ECO:0000256" key="2">
    <source>
        <dbReference type="ARBA" id="ARBA00022448"/>
    </source>
</evidence>
<gene>
    <name evidence="11" type="primary">norM</name>
    <name evidence="11" type="ORF">BOA8489_01533</name>
</gene>
<reference evidence="11 12" key="1">
    <citation type="submission" date="2017-05" db="EMBL/GenBank/DDBJ databases">
        <authorList>
            <person name="Song R."/>
            <person name="Chenine A.L."/>
            <person name="Ruprecht R.M."/>
        </authorList>
    </citation>
    <scope>NUCLEOTIDE SEQUENCE [LARGE SCALE GENOMIC DNA]</scope>
    <source>
        <strain evidence="11 12">CECT 8489</strain>
    </source>
</reference>
<evidence type="ECO:0000313" key="12">
    <source>
        <dbReference type="Proteomes" id="UP000201838"/>
    </source>
</evidence>